<dbReference type="Pfam" id="PF10707">
    <property type="entry name" value="YrbL-PhoP_reg"/>
    <property type="match status" value="1"/>
</dbReference>
<comment type="caution">
    <text evidence="1">The sequence shown here is derived from an EMBL/GenBank/DDBJ whole genome shotgun (WGS) entry which is preliminary data.</text>
</comment>
<sequence>MTNVLNLLPSGLVASGVQRAVYLHPTDHTKLIKVLKPSTIMPRRNNFNGVVDRWFPSTRLRQIRKEYTEYLRIMLNHPEPTFRAPMSHMFGFVSTNVGLGCLTESVMMPDGTLGETLGSKAKEGTLTDHHIDLLNDTISRLFSNDIRASDMNPNNFVFGHRDNGSGPGPEECVLVDGFGDIHAIPVRSMAKWSNRLGLIDSCERLGRNTKLTWHKDTQQFSR</sequence>
<accession>A0A2T0VYH5</accession>
<dbReference type="EMBL" id="PVTP01000006">
    <property type="protein sequence ID" value="PRY77311.1"/>
    <property type="molecule type" value="Genomic_DNA"/>
</dbReference>
<evidence type="ECO:0000313" key="2">
    <source>
        <dbReference type="Proteomes" id="UP000238007"/>
    </source>
</evidence>
<reference evidence="1 2" key="1">
    <citation type="submission" date="2018-03" db="EMBL/GenBank/DDBJ databases">
        <title>Genomic Encyclopedia of Archaeal and Bacterial Type Strains, Phase II (KMG-II): from individual species to whole genera.</title>
        <authorList>
            <person name="Goeker M."/>
        </authorList>
    </citation>
    <scope>NUCLEOTIDE SEQUENCE [LARGE SCALE GENOMIC DNA]</scope>
    <source>
        <strain evidence="1 2">DSM 101533</strain>
    </source>
</reference>
<organism evidence="1 2">
    <name type="scientific">Yoonia maritima</name>
    <dbReference type="NCBI Taxonomy" id="1435347"/>
    <lineage>
        <taxon>Bacteria</taxon>
        <taxon>Pseudomonadati</taxon>
        <taxon>Pseudomonadota</taxon>
        <taxon>Alphaproteobacteria</taxon>
        <taxon>Rhodobacterales</taxon>
        <taxon>Paracoccaceae</taxon>
        <taxon>Yoonia</taxon>
    </lineage>
</organism>
<keyword evidence="2" id="KW-1185">Reference proteome</keyword>
<evidence type="ECO:0000313" key="1">
    <source>
        <dbReference type="EMBL" id="PRY77311.1"/>
    </source>
</evidence>
<proteinExistence type="predicted"/>
<dbReference type="OrthoDB" id="5421848at2"/>
<dbReference type="InterPro" id="IPR019647">
    <property type="entry name" value="PhoP_reg_network_YrbL"/>
</dbReference>
<protein>
    <submittedName>
        <fullName evidence="1">PhoP regulatory network protein YrbL</fullName>
    </submittedName>
</protein>
<dbReference type="RefSeq" id="WP_106357922.1">
    <property type="nucleotide sequence ID" value="NZ_PVTP01000006.1"/>
</dbReference>
<dbReference type="Proteomes" id="UP000238007">
    <property type="component" value="Unassembled WGS sequence"/>
</dbReference>
<gene>
    <name evidence="1" type="ORF">CLV80_106156</name>
</gene>
<dbReference type="AlphaFoldDB" id="A0A2T0VYH5"/>
<name>A0A2T0VYH5_9RHOB</name>